<reference evidence="1" key="1">
    <citation type="submission" date="2021-01" db="EMBL/GenBank/DDBJ databases">
        <authorList>
            <person name="Corre E."/>
            <person name="Pelletier E."/>
            <person name="Niang G."/>
            <person name="Scheremetjew M."/>
            <person name="Finn R."/>
            <person name="Kale V."/>
            <person name="Holt S."/>
            <person name="Cochrane G."/>
            <person name="Meng A."/>
            <person name="Brown T."/>
            <person name="Cohen L."/>
        </authorList>
    </citation>
    <scope>NUCLEOTIDE SEQUENCE</scope>
    <source>
        <strain evidence="1">CCMP1795</strain>
    </source>
</reference>
<accession>A0A7S3XJV1</accession>
<sequence>MSHARVSAQLSLTEAVDGVLQESGGSASADAVFQALRERFPGVPAGKYSASKLQRILDECSPGRFTTVRAPPGLGEGEVLTFLGADHPRMPVDEAALSKPPSRLRLWKCGEVPLQKAETLSECSTRPNSRDL</sequence>
<protein>
    <submittedName>
        <fullName evidence="1">Uncharacterized protein</fullName>
    </submittedName>
</protein>
<proteinExistence type="predicted"/>
<dbReference type="EMBL" id="HBIT01012111">
    <property type="protein sequence ID" value="CAE0621286.1"/>
    <property type="molecule type" value="Transcribed_RNA"/>
</dbReference>
<evidence type="ECO:0000313" key="1">
    <source>
        <dbReference type="EMBL" id="CAE0621286.1"/>
    </source>
</evidence>
<name>A0A7S3XJV1_OXYMA</name>
<dbReference type="AlphaFoldDB" id="A0A7S3XJV1"/>
<gene>
    <name evidence="1" type="ORF">OMAR00292_LOCUS6387</name>
</gene>
<organism evidence="1">
    <name type="scientific">Oxyrrhis marina</name>
    <name type="common">Dinoflagellate</name>
    <dbReference type="NCBI Taxonomy" id="2969"/>
    <lineage>
        <taxon>Eukaryota</taxon>
        <taxon>Sar</taxon>
        <taxon>Alveolata</taxon>
        <taxon>Dinophyceae</taxon>
        <taxon>Oxyrrhinales</taxon>
        <taxon>Oxyrrhinaceae</taxon>
        <taxon>Oxyrrhis</taxon>
    </lineage>
</organism>